<keyword evidence="3" id="KW-1185">Reference proteome</keyword>
<accession>A0ABW5VCR7</accession>
<keyword evidence="1" id="KW-0732">Signal</keyword>
<reference evidence="3" key="1">
    <citation type="journal article" date="2019" name="Int. J. Syst. Evol. Microbiol.">
        <title>The Global Catalogue of Microorganisms (GCM) 10K type strain sequencing project: providing services to taxonomists for standard genome sequencing and annotation.</title>
        <authorList>
            <consortium name="The Broad Institute Genomics Platform"/>
            <consortium name="The Broad Institute Genome Sequencing Center for Infectious Disease"/>
            <person name="Wu L."/>
            <person name="Ma J."/>
        </authorList>
    </citation>
    <scope>NUCLEOTIDE SEQUENCE [LARGE SCALE GENOMIC DNA]</scope>
    <source>
        <strain evidence="3">KCTC 52924</strain>
    </source>
</reference>
<comment type="caution">
    <text evidence="2">The sequence shown here is derived from an EMBL/GenBank/DDBJ whole genome shotgun (WGS) entry which is preliminary data.</text>
</comment>
<evidence type="ECO:0000313" key="3">
    <source>
        <dbReference type="Proteomes" id="UP001597532"/>
    </source>
</evidence>
<dbReference type="Proteomes" id="UP001597532">
    <property type="component" value="Unassembled WGS sequence"/>
</dbReference>
<feature type="signal peptide" evidence="1">
    <location>
        <begin position="1"/>
        <end position="23"/>
    </location>
</feature>
<gene>
    <name evidence="2" type="ORF">ACFS1K_00565</name>
</gene>
<dbReference type="RefSeq" id="WP_251807529.1">
    <property type="nucleotide sequence ID" value="NZ_CP166679.1"/>
</dbReference>
<evidence type="ECO:0000313" key="2">
    <source>
        <dbReference type="EMBL" id="MFD2788245.1"/>
    </source>
</evidence>
<protein>
    <recommendedName>
        <fullName evidence="4">Lipoprotein</fullName>
    </recommendedName>
</protein>
<evidence type="ECO:0000256" key="1">
    <source>
        <dbReference type="SAM" id="SignalP"/>
    </source>
</evidence>
<organism evidence="2 3">
    <name type="scientific">Arenibacter antarcticus</name>
    <dbReference type="NCBI Taxonomy" id="2040469"/>
    <lineage>
        <taxon>Bacteria</taxon>
        <taxon>Pseudomonadati</taxon>
        <taxon>Bacteroidota</taxon>
        <taxon>Flavobacteriia</taxon>
        <taxon>Flavobacteriales</taxon>
        <taxon>Flavobacteriaceae</taxon>
        <taxon>Arenibacter</taxon>
    </lineage>
</organism>
<sequence>MKRKLFLLVVTAFSVLSSCSVDDGVNYHFEALQIKSVEMPESFDYGSVYKIKVNYLRPNNCTFFEGFDVVKEEITTRNVVAIGSVIEDKDSECTEKLEEVPASFNFEVLYNQPYLFKFWTGEDENGDPVYLEFTVPVNSGNTDGE</sequence>
<dbReference type="EMBL" id="JBHUOK010000002">
    <property type="protein sequence ID" value="MFD2788245.1"/>
    <property type="molecule type" value="Genomic_DNA"/>
</dbReference>
<proteinExistence type="predicted"/>
<name>A0ABW5VCR7_9FLAO</name>
<dbReference type="PROSITE" id="PS51257">
    <property type="entry name" value="PROKAR_LIPOPROTEIN"/>
    <property type="match status" value="1"/>
</dbReference>
<feature type="chain" id="PRO_5046166021" description="Lipoprotein" evidence="1">
    <location>
        <begin position="24"/>
        <end position="145"/>
    </location>
</feature>
<evidence type="ECO:0008006" key="4">
    <source>
        <dbReference type="Google" id="ProtNLM"/>
    </source>
</evidence>